<keyword evidence="4" id="KW-0256">Endoplasmic reticulum</keyword>
<gene>
    <name evidence="6" type="ORF">ARMOST_11183</name>
</gene>
<keyword evidence="2 3" id="KW-0802">TPR repeat</keyword>
<dbReference type="InterPro" id="IPR011990">
    <property type="entry name" value="TPR-like_helical_dom_sf"/>
</dbReference>
<proteinExistence type="inferred from homology"/>
<organism evidence="6 7">
    <name type="scientific">Armillaria ostoyae</name>
    <name type="common">Armillaria root rot fungus</name>
    <dbReference type="NCBI Taxonomy" id="47428"/>
    <lineage>
        <taxon>Eukaryota</taxon>
        <taxon>Fungi</taxon>
        <taxon>Dikarya</taxon>
        <taxon>Basidiomycota</taxon>
        <taxon>Agaricomycotina</taxon>
        <taxon>Agaricomycetes</taxon>
        <taxon>Agaricomycetidae</taxon>
        <taxon>Agaricales</taxon>
        <taxon>Marasmiineae</taxon>
        <taxon>Physalacriaceae</taxon>
        <taxon>Armillaria</taxon>
    </lineage>
</organism>
<feature type="repeat" description="TPR" evidence="3">
    <location>
        <begin position="147"/>
        <end position="180"/>
    </location>
</feature>
<dbReference type="Proteomes" id="UP000219338">
    <property type="component" value="Unassembled WGS sequence"/>
</dbReference>
<keyword evidence="1" id="KW-0677">Repeat</keyword>
<evidence type="ECO:0000259" key="5">
    <source>
        <dbReference type="Pfam" id="PF22890"/>
    </source>
</evidence>
<dbReference type="GO" id="GO:0072546">
    <property type="term" value="C:EMC complex"/>
    <property type="evidence" value="ECO:0007669"/>
    <property type="project" value="UniProtKB-UniRule"/>
</dbReference>
<dbReference type="OMA" id="MSDQEGW"/>
<comment type="subcellular location">
    <subcellularLocation>
        <location evidence="4">Endoplasmic reticulum membrane</location>
        <topology evidence="4">Peripheral membrane protein</topology>
        <orientation evidence="4">Cytoplasmic side</orientation>
    </subcellularLocation>
</comment>
<dbReference type="AlphaFoldDB" id="A0A284RGF4"/>
<feature type="domain" description="EMC2 TPR-like" evidence="5">
    <location>
        <begin position="99"/>
        <end position="191"/>
    </location>
</feature>
<dbReference type="InterPro" id="IPR019734">
    <property type="entry name" value="TPR_rpt"/>
</dbReference>
<keyword evidence="7" id="KW-1185">Reference proteome</keyword>
<evidence type="ECO:0000256" key="3">
    <source>
        <dbReference type="PROSITE-ProRule" id="PRU00339"/>
    </source>
</evidence>
<dbReference type="PANTHER" id="PTHR12760">
    <property type="entry name" value="TETRATRICOPEPTIDE REPEAT PROTEIN"/>
    <property type="match status" value="1"/>
</dbReference>
<protein>
    <recommendedName>
        <fullName evidence="4">ER membrane protein complex subunit 2</fullName>
    </recommendedName>
</protein>
<sequence>MSLSSALKTLANYRAHNTRASQDVVDKGSIVLKSNGARKLGDDSWAFLEQLALAAIDIGRLDVADECLKRLSDKFPGSPRVSVLTGIRIEATQSPETVMKFYDELLAEDSANAAIWKRRISLRKRTDKIEKTVDELCTYLDTFYNDIEGWLELADIYSSCNQYTQSLQALSHVLLLAPQNPFHFLRFAETAYTAGDIPLAIKMCLVVVDMTERDVSSPHETAATGISIRAWWGVKLCARRLLANTALPSTSGTPAPKNLRLIDELATERVMATYSVTDKQTAQGRDAVVGWMGDTY</sequence>
<dbReference type="InterPro" id="IPR039856">
    <property type="entry name" value="EMC2-like"/>
</dbReference>
<dbReference type="Pfam" id="PF22890">
    <property type="entry name" value="TPR_EMC2"/>
    <property type="match status" value="1"/>
</dbReference>
<comment type="function">
    <text evidence="4">Part of the endoplasmic reticulum membrane protein complex (EMC) that enables the energy-independent insertion into endoplasmic reticulum membranes of newly synthesized membrane proteins.</text>
</comment>
<dbReference type="PROSITE" id="PS50005">
    <property type="entry name" value="TPR"/>
    <property type="match status" value="1"/>
</dbReference>
<name>A0A284RGF4_ARMOS</name>
<dbReference type="OrthoDB" id="124397at2759"/>
<evidence type="ECO:0000313" key="7">
    <source>
        <dbReference type="Proteomes" id="UP000219338"/>
    </source>
</evidence>
<evidence type="ECO:0000256" key="4">
    <source>
        <dbReference type="RuleBase" id="RU367091"/>
    </source>
</evidence>
<dbReference type="SUPFAM" id="SSF48452">
    <property type="entry name" value="TPR-like"/>
    <property type="match status" value="1"/>
</dbReference>
<comment type="subunit">
    <text evidence="4">Component of the ER membrane protein complex (EMC).</text>
</comment>
<dbReference type="EMBL" id="FUEG01000008">
    <property type="protein sequence ID" value="SJL07830.1"/>
    <property type="molecule type" value="Genomic_DNA"/>
</dbReference>
<reference evidence="7" key="1">
    <citation type="journal article" date="2017" name="Nat. Ecol. Evol.">
        <title>Genome expansion and lineage-specific genetic innovations in the forest pathogenic fungi Armillaria.</title>
        <authorList>
            <person name="Sipos G."/>
            <person name="Prasanna A.N."/>
            <person name="Walter M.C."/>
            <person name="O'Connor E."/>
            <person name="Balint B."/>
            <person name="Krizsan K."/>
            <person name="Kiss B."/>
            <person name="Hess J."/>
            <person name="Varga T."/>
            <person name="Slot J."/>
            <person name="Riley R."/>
            <person name="Boka B."/>
            <person name="Rigling D."/>
            <person name="Barry K."/>
            <person name="Lee J."/>
            <person name="Mihaltcheva S."/>
            <person name="LaButti K."/>
            <person name="Lipzen A."/>
            <person name="Waldron R."/>
            <person name="Moloney N.M."/>
            <person name="Sperisen C."/>
            <person name="Kredics L."/>
            <person name="Vagvoelgyi C."/>
            <person name="Patrignani A."/>
            <person name="Fitzpatrick D."/>
            <person name="Nagy I."/>
            <person name="Doyle S."/>
            <person name="Anderson J.B."/>
            <person name="Grigoriev I.V."/>
            <person name="Gueldener U."/>
            <person name="Muensterkoetter M."/>
            <person name="Nagy L.G."/>
        </authorList>
    </citation>
    <scope>NUCLEOTIDE SEQUENCE [LARGE SCALE GENOMIC DNA]</scope>
    <source>
        <strain evidence="7">C18/9</strain>
    </source>
</reference>
<dbReference type="InterPro" id="IPR055217">
    <property type="entry name" value="TPR_EMC2"/>
</dbReference>
<dbReference type="STRING" id="47428.A0A284RGF4"/>
<keyword evidence="4" id="KW-0472">Membrane</keyword>
<evidence type="ECO:0000313" key="6">
    <source>
        <dbReference type="EMBL" id="SJL07830.1"/>
    </source>
</evidence>
<evidence type="ECO:0000256" key="2">
    <source>
        <dbReference type="ARBA" id="ARBA00022803"/>
    </source>
</evidence>
<evidence type="ECO:0000256" key="1">
    <source>
        <dbReference type="ARBA" id="ARBA00022737"/>
    </source>
</evidence>
<dbReference type="Gene3D" id="1.25.40.10">
    <property type="entry name" value="Tetratricopeptide repeat domain"/>
    <property type="match status" value="1"/>
</dbReference>
<accession>A0A284RGF4</accession>
<comment type="similarity">
    <text evidence="4">Belongs to the EMC2 family.</text>
</comment>